<accession>A0A4R8ZGL9</accession>
<comment type="similarity">
    <text evidence="1">Belongs to the LysR transcriptional regulatory family.</text>
</comment>
<dbReference type="PANTHER" id="PTHR30419">
    <property type="entry name" value="HTH-TYPE TRANSCRIPTIONAL REGULATOR YBHD"/>
    <property type="match status" value="1"/>
</dbReference>
<keyword evidence="3" id="KW-0238">DNA-binding</keyword>
<dbReference type="EMBL" id="SOGT01000011">
    <property type="protein sequence ID" value="TFD25834.1"/>
    <property type="molecule type" value="Genomic_DNA"/>
</dbReference>
<organism evidence="6 7">
    <name type="scientific">Cryobacterium lyxosi</name>
    <dbReference type="NCBI Taxonomy" id="1259228"/>
    <lineage>
        <taxon>Bacteria</taxon>
        <taxon>Bacillati</taxon>
        <taxon>Actinomycetota</taxon>
        <taxon>Actinomycetes</taxon>
        <taxon>Micrococcales</taxon>
        <taxon>Microbacteriaceae</taxon>
        <taxon>Cryobacterium</taxon>
    </lineage>
</organism>
<dbReference type="InterPro" id="IPR000847">
    <property type="entry name" value="LysR_HTH_N"/>
</dbReference>
<dbReference type="GO" id="GO:0003677">
    <property type="term" value="F:DNA binding"/>
    <property type="evidence" value="ECO:0007669"/>
    <property type="project" value="UniProtKB-KW"/>
</dbReference>
<keyword evidence="2" id="KW-0805">Transcription regulation</keyword>
<evidence type="ECO:0000256" key="1">
    <source>
        <dbReference type="ARBA" id="ARBA00009437"/>
    </source>
</evidence>
<dbReference type="PRINTS" id="PR00039">
    <property type="entry name" value="HTHLYSR"/>
</dbReference>
<dbReference type="InterPro" id="IPR005119">
    <property type="entry name" value="LysR_subst-bd"/>
</dbReference>
<dbReference type="RefSeq" id="WP_104197874.1">
    <property type="nucleotide sequence ID" value="NZ_SOGT01000011.1"/>
</dbReference>
<name>A0A4R8ZGL9_9MICO</name>
<dbReference type="CDD" id="cd05466">
    <property type="entry name" value="PBP2_LTTR_substrate"/>
    <property type="match status" value="1"/>
</dbReference>
<dbReference type="PANTHER" id="PTHR30419:SF31">
    <property type="entry name" value="BLR3139 PROTEIN"/>
    <property type="match status" value="1"/>
</dbReference>
<proteinExistence type="inferred from homology"/>
<evidence type="ECO:0000313" key="7">
    <source>
        <dbReference type="Proteomes" id="UP000298424"/>
    </source>
</evidence>
<dbReference type="FunFam" id="1.10.10.10:FF:000001">
    <property type="entry name" value="LysR family transcriptional regulator"/>
    <property type="match status" value="1"/>
</dbReference>
<evidence type="ECO:0000313" key="6">
    <source>
        <dbReference type="EMBL" id="TFD25834.1"/>
    </source>
</evidence>
<dbReference type="Pfam" id="PF00126">
    <property type="entry name" value="HTH_1"/>
    <property type="match status" value="1"/>
</dbReference>
<dbReference type="InterPro" id="IPR050950">
    <property type="entry name" value="HTH-type_LysR_regulators"/>
</dbReference>
<dbReference type="Gene3D" id="3.40.190.290">
    <property type="match status" value="1"/>
</dbReference>
<evidence type="ECO:0000256" key="2">
    <source>
        <dbReference type="ARBA" id="ARBA00023015"/>
    </source>
</evidence>
<dbReference type="Pfam" id="PF03466">
    <property type="entry name" value="LysR_substrate"/>
    <property type="match status" value="1"/>
</dbReference>
<reference evidence="6 7" key="1">
    <citation type="submission" date="2019-03" db="EMBL/GenBank/DDBJ databases">
        <title>Genomics of glacier-inhabiting Cryobacterium strains.</title>
        <authorList>
            <person name="Liu Q."/>
            <person name="Xin Y.-H."/>
        </authorList>
    </citation>
    <scope>NUCLEOTIDE SEQUENCE [LARGE SCALE GENOMIC DNA]</scope>
    <source>
        <strain evidence="6 7">TMT1-1</strain>
    </source>
</reference>
<dbReference type="OrthoDB" id="3636008at2"/>
<sequence length="317" mass="34447">MRFRQLEYFVAVARERHFARAAAACHVSQPALSAAINRLEQELNVSLINRGHTFEGLTPEGERLVIWAKRILAEHDAFKAEVQAVQSGVTGVLRLGVVPSASTTIALVVAAFCAAHPLAKVQIKSGLSAAEISRRLRNFELDAGVTYLDDGEDPRLFFVPLYEERYVLIASDELLPEIPATMTWRQASALPLAVLTTEMRSRQVIDDAFSQNQIRMEPQVETDSIASLHAHMKTGQWASIVPHSWVQTITPSSRTRIVPLVDPVATARVAAAISPASPGSVTARAFAAVAARLSLGELFDRGLSSIVPEAPATRLAD</sequence>
<protein>
    <submittedName>
        <fullName evidence="6">LysR family transcriptional regulator</fullName>
    </submittedName>
</protein>
<evidence type="ECO:0000256" key="3">
    <source>
        <dbReference type="ARBA" id="ARBA00023125"/>
    </source>
</evidence>
<evidence type="ECO:0000256" key="4">
    <source>
        <dbReference type="ARBA" id="ARBA00023163"/>
    </source>
</evidence>
<evidence type="ECO:0000259" key="5">
    <source>
        <dbReference type="PROSITE" id="PS50931"/>
    </source>
</evidence>
<dbReference type="GO" id="GO:0005829">
    <property type="term" value="C:cytosol"/>
    <property type="evidence" value="ECO:0007669"/>
    <property type="project" value="TreeGrafter"/>
</dbReference>
<dbReference type="InterPro" id="IPR036388">
    <property type="entry name" value="WH-like_DNA-bd_sf"/>
</dbReference>
<dbReference type="InterPro" id="IPR036390">
    <property type="entry name" value="WH_DNA-bd_sf"/>
</dbReference>
<dbReference type="GO" id="GO:0003700">
    <property type="term" value="F:DNA-binding transcription factor activity"/>
    <property type="evidence" value="ECO:0007669"/>
    <property type="project" value="InterPro"/>
</dbReference>
<keyword evidence="4" id="KW-0804">Transcription</keyword>
<dbReference type="SUPFAM" id="SSF46785">
    <property type="entry name" value="Winged helix' DNA-binding domain"/>
    <property type="match status" value="1"/>
</dbReference>
<keyword evidence="7" id="KW-1185">Reference proteome</keyword>
<gene>
    <name evidence="6" type="ORF">E3T27_08460</name>
</gene>
<comment type="caution">
    <text evidence="6">The sequence shown here is derived from an EMBL/GenBank/DDBJ whole genome shotgun (WGS) entry which is preliminary data.</text>
</comment>
<dbReference type="AlphaFoldDB" id="A0A4R8ZGL9"/>
<dbReference type="SUPFAM" id="SSF53850">
    <property type="entry name" value="Periplasmic binding protein-like II"/>
    <property type="match status" value="1"/>
</dbReference>
<feature type="domain" description="HTH lysR-type" evidence="5">
    <location>
        <begin position="1"/>
        <end position="58"/>
    </location>
</feature>
<dbReference type="Proteomes" id="UP000298424">
    <property type="component" value="Unassembled WGS sequence"/>
</dbReference>
<dbReference type="PROSITE" id="PS50931">
    <property type="entry name" value="HTH_LYSR"/>
    <property type="match status" value="1"/>
</dbReference>
<dbReference type="Gene3D" id="1.10.10.10">
    <property type="entry name" value="Winged helix-like DNA-binding domain superfamily/Winged helix DNA-binding domain"/>
    <property type="match status" value="1"/>
</dbReference>